<keyword evidence="3" id="KW-1185">Reference proteome</keyword>
<proteinExistence type="predicted"/>
<keyword evidence="1" id="KW-0175">Coiled coil</keyword>
<evidence type="ECO:0000313" key="2">
    <source>
        <dbReference type="EMBL" id="CAG9323677.1"/>
    </source>
</evidence>
<dbReference type="EMBL" id="CAJZBQ010000035">
    <property type="protein sequence ID" value="CAG9323677.1"/>
    <property type="molecule type" value="Genomic_DNA"/>
</dbReference>
<dbReference type="AlphaFoldDB" id="A0AAU9J9P6"/>
<feature type="coiled-coil region" evidence="1">
    <location>
        <begin position="315"/>
        <end position="342"/>
    </location>
</feature>
<sequence length="381" mass="44217">MEDLPQKLFEEMRKEYNRSLNEADIEDKSDLKIAFPDLTVWFYNKDCQQALSEVKRIWEKVTSDKFGSKSLNQFLQIFSETLVRRHQRYLKLLKEAPLTKRLLDTALGVYRNLTLPYPHLKDQDIETLLNHNSLSFLEINDATRLTSENIEDLVPVYMLASFAEITDLKSAFEEGFEGYSLRLNIGNSSSETDVVDIRGNKAIWDAAIQLESGFKDKAAEVVLYEHTTRQFRPPKTAVATCYIDVYQYLLQANTEPTSVLEIKSYESSFKVEVPQKYMLMTVVNDELYESPKLAFSVYFNILMPEDKIYVITKRIKLIANKLAALKKEIERTNIKLVQQTAAFPTIRYDEQRLFISTERKSNYACFSKACAKKNKKQCEVM</sequence>
<accession>A0AAU9J9P6</accession>
<name>A0AAU9J9P6_9CILI</name>
<reference evidence="2" key="1">
    <citation type="submission" date="2021-09" db="EMBL/GenBank/DDBJ databases">
        <authorList>
            <consortium name="AG Swart"/>
            <person name="Singh M."/>
            <person name="Singh A."/>
            <person name="Seah K."/>
            <person name="Emmerich C."/>
        </authorList>
    </citation>
    <scope>NUCLEOTIDE SEQUENCE</scope>
    <source>
        <strain evidence="2">ATCC30299</strain>
    </source>
</reference>
<gene>
    <name evidence="2" type="ORF">BSTOLATCC_MIC34717</name>
</gene>
<organism evidence="2 3">
    <name type="scientific">Blepharisma stoltei</name>
    <dbReference type="NCBI Taxonomy" id="1481888"/>
    <lineage>
        <taxon>Eukaryota</taxon>
        <taxon>Sar</taxon>
        <taxon>Alveolata</taxon>
        <taxon>Ciliophora</taxon>
        <taxon>Postciliodesmatophora</taxon>
        <taxon>Heterotrichea</taxon>
        <taxon>Heterotrichida</taxon>
        <taxon>Blepharismidae</taxon>
        <taxon>Blepharisma</taxon>
    </lineage>
</organism>
<evidence type="ECO:0000313" key="3">
    <source>
        <dbReference type="Proteomes" id="UP001162131"/>
    </source>
</evidence>
<evidence type="ECO:0000256" key="1">
    <source>
        <dbReference type="SAM" id="Coils"/>
    </source>
</evidence>
<dbReference type="Proteomes" id="UP001162131">
    <property type="component" value="Unassembled WGS sequence"/>
</dbReference>
<protein>
    <submittedName>
        <fullName evidence="2">Uncharacterized protein</fullName>
    </submittedName>
</protein>
<comment type="caution">
    <text evidence="2">The sequence shown here is derived from an EMBL/GenBank/DDBJ whole genome shotgun (WGS) entry which is preliminary data.</text>
</comment>